<dbReference type="EMBL" id="KQ417209">
    <property type="protein sequence ID" value="KOF93236.1"/>
    <property type="molecule type" value="Genomic_DNA"/>
</dbReference>
<reference evidence="1" key="1">
    <citation type="submission" date="2015-07" db="EMBL/GenBank/DDBJ databases">
        <title>MeaNS - Measles Nucleotide Surveillance Program.</title>
        <authorList>
            <person name="Tran T."/>
            <person name="Druce J."/>
        </authorList>
    </citation>
    <scope>NUCLEOTIDE SEQUENCE</scope>
    <source>
        <strain evidence="1">UCB-OBI-ISO-001</strain>
        <tissue evidence="1">Gonad</tissue>
    </source>
</reference>
<organism evidence="1">
    <name type="scientific">Octopus bimaculoides</name>
    <name type="common">California two-spotted octopus</name>
    <dbReference type="NCBI Taxonomy" id="37653"/>
    <lineage>
        <taxon>Eukaryota</taxon>
        <taxon>Metazoa</taxon>
        <taxon>Spiralia</taxon>
        <taxon>Lophotrochozoa</taxon>
        <taxon>Mollusca</taxon>
        <taxon>Cephalopoda</taxon>
        <taxon>Coleoidea</taxon>
        <taxon>Octopodiformes</taxon>
        <taxon>Octopoda</taxon>
        <taxon>Incirrata</taxon>
        <taxon>Octopodidae</taxon>
        <taxon>Octopus</taxon>
    </lineage>
</organism>
<dbReference type="AlphaFoldDB" id="A0A0L8HVL3"/>
<gene>
    <name evidence="1" type="ORF">OCBIM_22004829mg</name>
</gene>
<proteinExistence type="predicted"/>
<protein>
    <submittedName>
        <fullName evidence="1">Uncharacterized protein</fullName>
    </submittedName>
</protein>
<accession>A0A0L8HVL3</accession>
<name>A0A0L8HVL3_OCTBM</name>
<evidence type="ECO:0000313" key="1">
    <source>
        <dbReference type="EMBL" id="KOF93236.1"/>
    </source>
</evidence>
<sequence length="112" mass="12695">MAGRPKLLLGHQWCLEPCTQGKSVSKSPCLSLSYQWSQQEWDIALQAEHSTCQLYSATSCHTIFPPHLKYSPMSHSSVLSVQCLSQFHRFNQTNLKPNPSHIIIIKCHIFAT</sequence>